<dbReference type="Pfam" id="PF03147">
    <property type="entry name" value="FDX-ACB"/>
    <property type="match status" value="1"/>
</dbReference>
<gene>
    <name evidence="22" type="ORF">MNBD_NITROSPINAE04-840</name>
</gene>
<keyword evidence="8" id="KW-0820">tRNA-binding</keyword>
<dbReference type="InterPro" id="IPR045864">
    <property type="entry name" value="aa-tRNA-synth_II/BPL/LPL"/>
</dbReference>
<sequence length="798" mass="87654">MLVSYLWLKELADFDFTPEELAAALTGLGLETSIADDRRGGYENIVIGKVIQVDSHPDADKLSVCKVDTGSGMIKTIVCGAPNVAVGQAVPVALEGAVMPDGMKIKNRKVRGVASEGMIASEAELRFSDNHDGIMVLDDDPEPGEKFSDRYEACDVIVELDLTPNRGDCLGMIGVAREVAAVAGAGLGVKRPPTLIKESAEKVSKRLSVEISAPDLCPRYAGRVITGLQVAPSPFWMRRRLFALGVRSINNLVDITNYVLLETGHPLHAFDDSKIDGGAVIVRRAKNGEKFTSLDGKEHELNSENLVIADKKQAIALAGVMGGANSEVTESTTSVILESAFFNPVSIRRTSRQLNIKSESSFRFERGCDVEGLIYAQDRAVSLMSKLCGGSALKGRVDAYPSPVAKTKVTLRYQRADQILGIKTSKERVKEIFTRLEMEPVGEDESSVTVEAPHFRFDIEREIDLIEEVVRFVGFDRIEPNIPEVPASAESMSHSLTARRDLRRHLRSLGMMEGMSYSFMSETDLDKLRLPTDSVYRKLINIDNPLSSEWTHLRSTLIPGLLTSASNADDCKLFEIGVVFTDDGDENPPVERWLVSGVITETVKPGLWSGRAGRRDFYHLKGIVESVIKTLGCGKVEFKPSDHPFYYPKRQADVVAGSVTLGHFGQAHPKTLGAYEAPQELFLFEIDLDRLLAVEAGVKMFTPINKFPSVKRDLAVVVPESVTVERLTVSIRKHGAKRTREAALFDIYSGDKVAKGSKSVAFSLEFSDDEKTLTDEEANAIFEKILKGLEKDCGARLR</sequence>
<evidence type="ECO:0000256" key="9">
    <source>
        <dbReference type="ARBA" id="ARBA00022598"/>
    </source>
</evidence>
<comment type="cofactor">
    <cofactor evidence="1">
        <name>Mg(2+)</name>
        <dbReference type="ChEBI" id="CHEBI:18420"/>
    </cofactor>
</comment>
<evidence type="ECO:0000256" key="7">
    <source>
        <dbReference type="ARBA" id="ARBA00022490"/>
    </source>
</evidence>
<evidence type="ECO:0000259" key="21">
    <source>
        <dbReference type="PROSITE" id="PS51483"/>
    </source>
</evidence>
<dbReference type="InterPro" id="IPR033714">
    <property type="entry name" value="tRNA_bind_bactPheRS"/>
</dbReference>
<evidence type="ECO:0000256" key="18">
    <source>
        <dbReference type="ARBA" id="ARBA00049255"/>
    </source>
</evidence>
<keyword evidence="10" id="KW-0479">Metal-binding</keyword>
<feature type="domain" description="TRNA-binding" evidence="19">
    <location>
        <begin position="39"/>
        <end position="148"/>
    </location>
</feature>
<dbReference type="Gene3D" id="3.50.40.10">
    <property type="entry name" value="Phenylalanyl-trna Synthetase, Chain B, domain 3"/>
    <property type="match status" value="1"/>
</dbReference>
<evidence type="ECO:0000256" key="14">
    <source>
        <dbReference type="ARBA" id="ARBA00022884"/>
    </source>
</evidence>
<dbReference type="Gene3D" id="3.30.56.10">
    <property type="match status" value="2"/>
</dbReference>
<dbReference type="PROSITE" id="PS50886">
    <property type="entry name" value="TRBD"/>
    <property type="match status" value="1"/>
</dbReference>
<dbReference type="InterPro" id="IPR009061">
    <property type="entry name" value="DNA-bd_dom_put_sf"/>
</dbReference>
<dbReference type="EMBL" id="UOGA01000084">
    <property type="protein sequence ID" value="VAX16999.1"/>
    <property type="molecule type" value="Genomic_DNA"/>
</dbReference>
<dbReference type="InterPro" id="IPR045060">
    <property type="entry name" value="Phe-tRNA-ligase_IIc_bsu"/>
</dbReference>
<dbReference type="AlphaFoldDB" id="A0A3B1BFV7"/>
<evidence type="ECO:0000256" key="13">
    <source>
        <dbReference type="ARBA" id="ARBA00022842"/>
    </source>
</evidence>
<comment type="catalytic activity">
    <reaction evidence="18">
        <text>tRNA(Phe) + L-phenylalanine + ATP = L-phenylalanyl-tRNA(Phe) + AMP + diphosphate + H(+)</text>
        <dbReference type="Rhea" id="RHEA:19413"/>
        <dbReference type="Rhea" id="RHEA-COMP:9668"/>
        <dbReference type="Rhea" id="RHEA-COMP:9699"/>
        <dbReference type="ChEBI" id="CHEBI:15378"/>
        <dbReference type="ChEBI" id="CHEBI:30616"/>
        <dbReference type="ChEBI" id="CHEBI:33019"/>
        <dbReference type="ChEBI" id="CHEBI:58095"/>
        <dbReference type="ChEBI" id="CHEBI:78442"/>
        <dbReference type="ChEBI" id="CHEBI:78531"/>
        <dbReference type="ChEBI" id="CHEBI:456215"/>
        <dbReference type="EC" id="6.1.1.20"/>
    </reaction>
</comment>
<evidence type="ECO:0000256" key="8">
    <source>
        <dbReference type="ARBA" id="ARBA00022555"/>
    </source>
</evidence>
<comment type="subunit">
    <text evidence="4">Tetramer of two alpha and two beta subunits.</text>
</comment>
<dbReference type="GO" id="GO:0000287">
    <property type="term" value="F:magnesium ion binding"/>
    <property type="evidence" value="ECO:0007669"/>
    <property type="project" value="InterPro"/>
</dbReference>
<dbReference type="Pfam" id="PF01588">
    <property type="entry name" value="tRNA_bind"/>
    <property type="match status" value="1"/>
</dbReference>
<dbReference type="SMART" id="SM00874">
    <property type="entry name" value="B5"/>
    <property type="match status" value="1"/>
</dbReference>
<dbReference type="NCBIfam" id="TIGR00472">
    <property type="entry name" value="pheT_bact"/>
    <property type="match status" value="1"/>
</dbReference>
<keyword evidence="15" id="KW-0648">Protein biosynthesis</keyword>
<evidence type="ECO:0000256" key="11">
    <source>
        <dbReference type="ARBA" id="ARBA00022741"/>
    </source>
</evidence>
<comment type="subcellular location">
    <subcellularLocation>
        <location evidence="2">Cytoplasm</location>
    </subcellularLocation>
</comment>
<dbReference type="GO" id="GO:0009328">
    <property type="term" value="C:phenylalanine-tRNA ligase complex"/>
    <property type="evidence" value="ECO:0007669"/>
    <property type="project" value="TreeGrafter"/>
</dbReference>
<dbReference type="SMART" id="SM00873">
    <property type="entry name" value="B3_4"/>
    <property type="match status" value="1"/>
</dbReference>
<dbReference type="InterPro" id="IPR005147">
    <property type="entry name" value="tRNA_synthase_B5-dom"/>
</dbReference>
<dbReference type="PROSITE" id="PS51447">
    <property type="entry name" value="FDX_ACB"/>
    <property type="match status" value="1"/>
</dbReference>
<dbReference type="NCBIfam" id="NF045760">
    <property type="entry name" value="YtpR"/>
    <property type="match status" value="1"/>
</dbReference>
<feature type="domain" description="FDX-ACB" evidence="20">
    <location>
        <begin position="705"/>
        <end position="798"/>
    </location>
</feature>
<evidence type="ECO:0000256" key="1">
    <source>
        <dbReference type="ARBA" id="ARBA00001946"/>
    </source>
</evidence>
<dbReference type="InterPro" id="IPR036690">
    <property type="entry name" value="Fdx_antiC-bd_sf"/>
</dbReference>
<dbReference type="SUPFAM" id="SSF55681">
    <property type="entry name" value="Class II aaRS and biotin synthetases"/>
    <property type="match status" value="1"/>
</dbReference>
<dbReference type="GO" id="GO:0004826">
    <property type="term" value="F:phenylalanine-tRNA ligase activity"/>
    <property type="evidence" value="ECO:0007669"/>
    <property type="project" value="UniProtKB-EC"/>
</dbReference>
<dbReference type="InterPro" id="IPR005121">
    <property type="entry name" value="Fdx_antiC-bd"/>
</dbReference>
<accession>A0A3B1BFV7</accession>
<dbReference type="PANTHER" id="PTHR10947">
    <property type="entry name" value="PHENYLALANYL-TRNA SYNTHETASE BETA CHAIN AND LEUCINE-RICH REPEAT-CONTAINING PROTEIN 47"/>
    <property type="match status" value="1"/>
</dbReference>
<keyword evidence="9 22" id="KW-0436">Ligase</keyword>
<dbReference type="SUPFAM" id="SSF56037">
    <property type="entry name" value="PheT/TilS domain"/>
    <property type="match status" value="1"/>
</dbReference>
<dbReference type="Gene3D" id="3.30.930.10">
    <property type="entry name" value="Bira Bifunctional Protein, Domain 2"/>
    <property type="match status" value="1"/>
</dbReference>
<dbReference type="Gene3D" id="2.40.50.140">
    <property type="entry name" value="Nucleic acid-binding proteins"/>
    <property type="match status" value="1"/>
</dbReference>
<reference evidence="22" key="1">
    <citation type="submission" date="2018-06" db="EMBL/GenBank/DDBJ databases">
        <authorList>
            <person name="Zhirakovskaya E."/>
        </authorList>
    </citation>
    <scope>NUCLEOTIDE SEQUENCE</scope>
</reference>
<dbReference type="InterPro" id="IPR002547">
    <property type="entry name" value="tRNA-bd_dom"/>
</dbReference>
<dbReference type="InterPro" id="IPR020825">
    <property type="entry name" value="Phe-tRNA_synthase-like_B3/B4"/>
</dbReference>
<dbReference type="HAMAP" id="MF_00283">
    <property type="entry name" value="Phe_tRNA_synth_beta1"/>
    <property type="match status" value="1"/>
</dbReference>
<dbReference type="Gene3D" id="3.30.70.380">
    <property type="entry name" value="Ferrodoxin-fold anticodon-binding domain"/>
    <property type="match status" value="1"/>
</dbReference>
<keyword evidence="13" id="KW-0460">Magnesium</keyword>
<evidence type="ECO:0000313" key="22">
    <source>
        <dbReference type="EMBL" id="VAX16999.1"/>
    </source>
</evidence>
<evidence type="ECO:0000256" key="6">
    <source>
        <dbReference type="ARBA" id="ARBA00017032"/>
    </source>
</evidence>
<dbReference type="InterPro" id="IPR004532">
    <property type="entry name" value="Phe-tRNA-ligase_IIc_bsu_bact"/>
</dbReference>
<name>A0A3B1BFV7_9ZZZZ</name>
<evidence type="ECO:0000256" key="16">
    <source>
        <dbReference type="ARBA" id="ARBA00023146"/>
    </source>
</evidence>
<dbReference type="FunFam" id="3.50.40.10:FF:000001">
    <property type="entry name" value="Phenylalanine--tRNA ligase beta subunit"/>
    <property type="match status" value="1"/>
</dbReference>
<keyword evidence="12" id="KW-0067">ATP-binding</keyword>
<dbReference type="GO" id="GO:0000049">
    <property type="term" value="F:tRNA binding"/>
    <property type="evidence" value="ECO:0007669"/>
    <property type="project" value="UniProtKB-KW"/>
</dbReference>
<keyword evidence="14" id="KW-0694">RNA-binding</keyword>
<dbReference type="Pfam" id="PF03484">
    <property type="entry name" value="B5"/>
    <property type="match status" value="1"/>
</dbReference>
<dbReference type="EC" id="6.1.1.20" evidence="5"/>
<keyword evidence="7" id="KW-0963">Cytoplasm</keyword>
<dbReference type="CDD" id="cd02796">
    <property type="entry name" value="tRNA_bind_bactPheRS"/>
    <property type="match status" value="1"/>
</dbReference>
<dbReference type="InterPro" id="IPR005146">
    <property type="entry name" value="B3/B4_tRNA-bd"/>
</dbReference>
<comment type="similarity">
    <text evidence="3">Belongs to the phenylalanyl-tRNA synthetase beta subunit family. Type 1 subfamily.</text>
</comment>
<dbReference type="GO" id="GO:0006432">
    <property type="term" value="P:phenylalanyl-tRNA aminoacylation"/>
    <property type="evidence" value="ECO:0007669"/>
    <property type="project" value="InterPro"/>
</dbReference>
<dbReference type="FunFam" id="3.30.70.380:FF:000001">
    <property type="entry name" value="Phenylalanine--tRNA ligase beta subunit"/>
    <property type="match status" value="1"/>
</dbReference>
<evidence type="ECO:0000256" key="12">
    <source>
        <dbReference type="ARBA" id="ARBA00022840"/>
    </source>
</evidence>
<evidence type="ECO:0000256" key="3">
    <source>
        <dbReference type="ARBA" id="ARBA00008653"/>
    </source>
</evidence>
<evidence type="ECO:0000256" key="17">
    <source>
        <dbReference type="ARBA" id="ARBA00033189"/>
    </source>
</evidence>
<dbReference type="InterPro" id="IPR041616">
    <property type="entry name" value="PheRS_beta_core"/>
</dbReference>
<dbReference type="SMART" id="SM00896">
    <property type="entry name" value="FDX-ACB"/>
    <property type="match status" value="1"/>
</dbReference>
<dbReference type="SUPFAM" id="SSF50249">
    <property type="entry name" value="Nucleic acid-binding proteins"/>
    <property type="match status" value="1"/>
</dbReference>
<dbReference type="SUPFAM" id="SSF46955">
    <property type="entry name" value="Putative DNA-binding domain"/>
    <property type="match status" value="1"/>
</dbReference>
<evidence type="ECO:0000259" key="19">
    <source>
        <dbReference type="PROSITE" id="PS50886"/>
    </source>
</evidence>
<evidence type="ECO:0000256" key="2">
    <source>
        <dbReference type="ARBA" id="ARBA00004496"/>
    </source>
</evidence>
<dbReference type="Pfam" id="PF17759">
    <property type="entry name" value="tRNA_synthFbeta"/>
    <property type="match status" value="1"/>
</dbReference>
<evidence type="ECO:0000259" key="20">
    <source>
        <dbReference type="PROSITE" id="PS51447"/>
    </source>
</evidence>
<evidence type="ECO:0000256" key="10">
    <source>
        <dbReference type="ARBA" id="ARBA00022723"/>
    </source>
</evidence>
<dbReference type="CDD" id="cd00769">
    <property type="entry name" value="PheRS_beta_core"/>
    <property type="match status" value="1"/>
</dbReference>
<protein>
    <recommendedName>
        <fullName evidence="6">Phenylalanine--tRNA ligase beta subunit</fullName>
        <ecNumber evidence="5">6.1.1.20</ecNumber>
    </recommendedName>
    <alternativeName>
        <fullName evidence="17">Phenylalanyl-tRNA synthetase beta subunit</fullName>
    </alternativeName>
</protein>
<dbReference type="PROSITE" id="PS51483">
    <property type="entry name" value="B5"/>
    <property type="match status" value="1"/>
</dbReference>
<dbReference type="Pfam" id="PF03483">
    <property type="entry name" value="B3_4"/>
    <property type="match status" value="1"/>
</dbReference>
<dbReference type="InterPro" id="IPR012340">
    <property type="entry name" value="NA-bd_OB-fold"/>
</dbReference>
<dbReference type="PANTHER" id="PTHR10947:SF0">
    <property type="entry name" value="PHENYLALANINE--TRNA LIGASE BETA SUBUNIT"/>
    <property type="match status" value="1"/>
</dbReference>
<organism evidence="22">
    <name type="scientific">hydrothermal vent metagenome</name>
    <dbReference type="NCBI Taxonomy" id="652676"/>
    <lineage>
        <taxon>unclassified sequences</taxon>
        <taxon>metagenomes</taxon>
        <taxon>ecological metagenomes</taxon>
    </lineage>
</organism>
<proteinExistence type="inferred from homology"/>
<dbReference type="GO" id="GO:0005524">
    <property type="term" value="F:ATP binding"/>
    <property type="evidence" value="ECO:0007669"/>
    <property type="project" value="UniProtKB-KW"/>
</dbReference>
<evidence type="ECO:0000256" key="4">
    <source>
        <dbReference type="ARBA" id="ARBA00011209"/>
    </source>
</evidence>
<dbReference type="FunFam" id="2.40.50.140:FF:000045">
    <property type="entry name" value="Phenylalanine--tRNA ligase beta subunit"/>
    <property type="match status" value="1"/>
</dbReference>
<evidence type="ECO:0000256" key="15">
    <source>
        <dbReference type="ARBA" id="ARBA00022917"/>
    </source>
</evidence>
<keyword evidence="11" id="KW-0547">Nucleotide-binding</keyword>
<evidence type="ECO:0000256" key="5">
    <source>
        <dbReference type="ARBA" id="ARBA00012814"/>
    </source>
</evidence>
<dbReference type="SUPFAM" id="SSF54991">
    <property type="entry name" value="Anticodon-binding domain of PheRS"/>
    <property type="match status" value="1"/>
</dbReference>
<feature type="domain" description="B5" evidence="21">
    <location>
        <begin position="404"/>
        <end position="480"/>
    </location>
</feature>
<keyword evidence="16 22" id="KW-0030">Aminoacyl-tRNA synthetase</keyword>